<evidence type="ECO:0000259" key="1">
    <source>
        <dbReference type="Pfam" id="PF05050"/>
    </source>
</evidence>
<gene>
    <name evidence="2" type="ORF">GCM10022392_01510</name>
</gene>
<evidence type="ECO:0000313" key="3">
    <source>
        <dbReference type="Proteomes" id="UP001500841"/>
    </source>
</evidence>
<evidence type="ECO:0000313" key="2">
    <source>
        <dbReference type="EMBL" id="GAA4084476.1"/>
    </source>
</evidence>
<accession>A0ABP7WAN1</accession>
<dbReference type="PANTHER" id="PTHR34203">
    <property type="entry name" value="METHYLTRANSFERASE, FKBM FAMILY PROTEIN"/>
    <property type="match status" value="1"/>
</dbReference>
<dbReference type="Gene3D" id="3.40.50.150">
    <property type="entry name" value="Vaccinia Virus protein VP39"/>
    <property type="match status" value="1"/>
</dbReference>
<proteinExistence type="predicted"/>
<dbReference type="Proteomes" id="UP001500841">
    <property type="component" value="Unassembled WGS sequence"/>
</dbReference>
<organism evidence="2 3">
    <name type="scientific">Mucilaginibacter panaciglaebae</name>
    <dbReference type="NCBI Taxonomy" id="502331"/>
    <lineage>
        <taxon>Bacteria</taxon>
        <taxon>Pseudomonadati</taxon>
        <taxon>Bacteroidota</taxon>
        <taxon>Sphingobacteriia</taxon>
        <taxon>Sphingobacteriales</taxon>
        <taxon>Sphingobacteriaceae</taxon>
        <taxon>Mucilaginibacter</taxon>
    </lineage>
</organism>
<dbReference type="InterPro" id="IPR006342">
    <property type="entry name" value="FkbM_mtfrase"/>
</dbReference>
<dbReference type="EMBL" id="BAABCV010000001">
    <property type="protein sequence ID" value="GAA4084476.1"/>
    <property type="molecule type" value="Genomic_DNA"/>
</dbReference>
<sequence length="297" mass="33246">MKKIKITLGFILAHPLAKRHIFKALWRLVTWQIQSAYNPSRFFIKSFIPPVRFYVSKGLTGITGNIYAGLHEFNEMAFLLHFLRDEDTFIDVGANVGAYTILASGVCGATSIALEPVNSTFDILLKNVELNQLNGNVTAVNAAAGSEMGVTRFTSANDTTNHVVAENETITSENIEVKLLTIDSLIQKNIPQLAKIDVEGFESEVLKGMVNTLDADDLKAIIIELNGSGNRYGFNEADIHQNLLNKRFRPHLYDPFKRTLTETETFSTHNTIYCRDMEFVYHRIQTAAKISVLGEMI</sequence>
<dbReference type="PANTHER" id="PTHR34203:SF15">
    <property type="entry name" value="SLL1173 PROTEIN"/>
    <property type="match status" value="1"/>
</dbReference>
<dbReference type="NCBIfam" id="TIGR01444">
    <property type="entry name" value="fkbM_fam"/>
    <property type="match status" value="1"/>
</dbReference>
<name>A0ABP7WAN1_9SPHI</name>
<dbReference type="InterPro" id="IPR052514">
    <property type="entry name" value="SAM-dependent_MTase"/>
</dbReference>
<reference evidence="3" key="1">
    <citation type="journal article" date="2019" name="Int. J. Syst. Evol. Microbiol.">
        <title>The Global Catalogue of Microorganisms (GCM) 10K type strain sequencing project: providing services to taxonomists for standard genome sequencing and annotation.</title>
        <authorList>
            <consortium name="The Broad Institute Genomics Platform"/>
            <consortium name="The Broad Institute Genome Sequencing Center for Infectious Disease"/>
            <person name="Wu L."/>
            <person name="Ma J."/>
        </authorList>
    </citation>
    <scope>NUCLEOTIDE SEQUENCE [LARGE SCALE GENOMIC DNA]</scope>
    <source>
        <strain evidence="3">JCM 17085</strain>
    </source>
</reference>
<dbReference type="InterPro" id="IPR029063">
    <property type="entry name" value="SAM-dependent_MTases_sf"/>
</dbReference>
<protein>
    <recommendedName>
        <fullName evidence="1">Methyltransferase FkbM domain-containing protein</fullName>
    </recommendedName>
</protein>
<keyword evidence="3" id="KW-1185">Reference proteome</keyword>
<dbReference type="Pfam" id="PF05050">
    <property type="entry name" value="Methyltransf_21"/>
    <property type="match status" value="1"/>
</dbReference>
<dbReference type="SUPFAM" id="SSF53335">
    <property type="entry name" value="S-adenosyl-L-methionine-dependent methyltransferases"/>
    <property type="match status" value="1"/>
</dbReference>
<comment type="caution">
    <text evidence="2">The sequence shown here is derived from an EMBL/GenBank/DDBJ whole genome shotgun (WGS) entry which is preliminary data.</text>
</comment>
<dbReference type="RefSeq" id="WP_345100348.1">
    <property type="nucleotide sequence ID" value="NZ_BAABCV010000001.1"/>
</dbReference>
<feature type="domain" description="Methyltransferase FkbM" evidence="1">
    <location>
        <begin position="91"/>
        <end position="249"/>
    </location>
</feature>